<evidence type="ECO:0000313" key="4">
    <source>
        <dbReference type="Proteomes" id="UP000199361"/>
    </source>
</evidence>
<keyword evidence="4" id="KW-1185">Reference proteome</keyword>
<dbReference type="InterPro" id="IPR036390">
    <property type="entry name" value="WH_DNA-bd_sf"/>
</dbReference>
<dbReference type="PANTHER" id="PTHR33164">
    <property type="entry name" value="TRANSCRIPTIONAL REGULATOR, MARR FAMILY"/>
    <property type="match status" value="1"/>
</dbReference>
<sequence>MASHRDERPAGQQQAEEPAEGLPPDERLGMDIKRAEQALIAAKQLAVRPAGLTVPQYAALFALADNPGISGAALARTCLVTPQAMTVVLKNLEERGLVERSPHPWHRNVLETRLTEAGHAALATADARAVRIERALADEFTPEERAQLRKLLERCGAAIGRAAAGL</sequence>
<reference evidence="3 4" key="1">
    <citation type="submission" date="2016-10" db="EMBL/GenBank/DDBJ databases">
        <authorList>
            <person name="de Groot N.N."/>
        </authorList>
    </citation>
    <scope>NUCLEOTIDE SEQUENCE [LARGE SCALE GENOMIC DNA]</scope>
    <source>
        <strain evidence="3 4">CGMCC 4.5598</strain>
    </source>
</reference>
<gene>
    <name evidence="3" type="ORF">SAMN05421811_105659</name>
</gene>
<dbReference type="RefSeq" id="WP_218155834.1">
    <property type="nucleotide sequence ID" value="NZ_FOHX01000005.1"/>
</dbReference>
<feature type="region of interest" description="Disordered" evidence="1">
    <location>
        <begin position="1"/>
        <end position="27"/>
    </location>
</feature>
<dbReference type="PANTHER" id="PTHR33164:SF43">
    <property type="entry name" value="HTH-TYPE TRANSCRIPTIONAL REPRESSOR YETL"/>
    <property type="match status" value="1"/>
</dbReference>
<dbReference type="GO" id="GO:0003700">
    <property type="term" value="F:DNA-binding transcription factor activity"/>
    <property type="evidence" value="ECO:0007669"/>
    <property type="project" value="InterPro"/>
</dbReference>
<dbReference type="GO" id="GO:0003677">
    <property type="term" value="F:DNA binding"/>
    <property type="evidence" value="ECO:0007669"/>
    <property type="project" value="UniProtKB-KW"/>
</dbReference>
<dbReference type="InterPro" id="IPR000835">
    <property type="entry name" value="HTH_MarR-typ"/>
</dbReference>
<name>A0A1I0JE82_9ACTN</name>
<dbReference type="Pfam" id="PF12802">
    <property type="entry name" value="MarR_2"/>
    <property type="match status" value="1"/>
</dbReference>
<evidence type="ECO:0000313" key="3">
    <source>
        <dbReference type="EMBL" id="SEU08371.1"/>
    </source>
</evidence>
<protein>
    <submittedName>
        <fullName evidence="3">DNA-binding transcriptional regulator, MarR family</fullName>
    </submittedName>
</protein>
<organism evidence="3 4">
    <name type="scientific">Nonomuraea wenchangensis</name>
    <dbReference type="NCBI Taxonomy" id="568860"/>
    <lineage>
        <taxon>Bacteria</taxon>
        <taxon>Bacillati</taxon>
        <taxon>Actinomycetota</taxon>
        <taxon>Actinomycetes</taxon>
        <taxon>Streptosporangiales</taxon>
        <taxon>Streptosporangiaceae</taxon>
        <taxon>Nonomuraea</taxon>
    </lineage>
</organism>
<evidence type="ECO:0000256" key="1">
    <source>
        <dbReference type="SAM" id="MobiDB-lite"/>
    </source>
</evidence>
<proteinExistence type="predicted"/>
<dbReference type="InterPro" id="IPR036388">
    <property type="entry name" value="WH-like_DNA-bd_sf"/>
</dbReference>
<dbReference type="SMART" id="SM00347">
    <property type="entry name" value="HTH_MARR"/>
    <property type="match status" value="1"/>
</dbReference>
<accession>A0A1I0JE82</accession>
<dbReference type="GO" id="GO:0006950">
    <property type="term" value="P:response to stress"/>
    <property type="evidence" value="ECO:0007669"/>
    <property type="project" value="TreeGrafter"/>
</dbReference>
<evidence type="ECO:0000259" key="2">
    <source>
        <dbReference type="PROSITE" id="PS50995"/>
    </source>
</evidence>
<dbReference type="InterPro" id="IPR039422">
    <property type="entry name" value="MarR/SlyA-like"/>
</dbReference>
<keyword evidence="3" id="KW-0238">DNA-binding</keyword>
<dbReference type="EMBL" id="FOHX01000005">
    <property type="protein sequence ID" value="SEU08371.1"/>
    <property type="molecule type" value="Genomic_DNA"/>
</dbReference>
<feature type="domain" description="HTH marR-type" evidence="2">
    <location>
        <begin position="25"/>
        <end position="157"/>
    </location>
</feature>
<dbReference type="PROSITE" id="PS50995">
    <property type="entry name" value="HTH_MARR_2"/>
    <property type="match status" value="1"/>
</dbReference>
<dbReference type="Gene3D" id="1.10.10.10">
    <property type="entry name" value="Winged helix-like DNA-binding domain superfamily/Winged helix DNA-binding domain"/>
    <property type="match status" value="1"/>
</dbReference>
<dbReference type="AlphaFoldDB" id="A0A1I0JE82"/>
<dbReference type="SUPFAM" id="SSF46785">
    <property type="entry name" value="Winged helix' DNA-binding domain"/>
    <property type="match status" value="1"/>
</dbReference>
<dbReference type="Proteomes" id="UP000199361">
    <property type="component" value="Unassembled WGS sequence"/>
</dbReference>